<evidence type="ECO:0000313" key="2">
    <source>
        <dbReference type="Proteomes" id="UP000499080"/>
    </source>
</evidence>
<dbReference type="AlphaFoldDB" id="A0A4Y2JU79"/>
<dbReference type="EMBL" id="BGPR01003847">
    <property type="protein sequence ID" value="GBM93088.1"/>
    <property type="molecule type" value="Genomic_DNA"/>
</dbReference>
<accession>A0A4Y2JU79</accession>
<evidence type="ECO:0000313" key="1">
    <source>
        <dbReference type="EMBL" id="GBM93088.1"/>
    </source>
</evidence>
<protein>
    <submittedName>
        <fullName evidence="1">Uncharacterized protein</fullName>
    </submittedName>
</protein>
<keyword evidence="2" id="KW-1185">Reference proteome</keyword>
<proteinExistence type="predicted"/>
<reference evidence="1 2" key="1">
    <citation type="journal article" date="2019" name="Sci. Rep.">
        <title>Orb-weaving spider Araneus ventricosus genome elucidates the spidroin gene catalogue.</title>
        <authorList>
            <person name="Kono N."/>
            <person name="Nakamura H."/>
            <person name="Ohtoshi R."/>
            <person name="Moran D.A.P."/>
            <person name="Shinohara A."/>
            <person name="Yoshida Y."/>
            <person name="Fujiwara M."/>
            <person name="Mori M."/>
            <person name="Tomita M."/>
            <person name="Arakawa K."/>
        </authorList>
    </citation>
    <scope>NUCLEOTIDE SEQUENCE [LARGE SCALE GENOMIC DNA]</scope>
</reference>
<sequence>MLGYPNLLISDNLAHLRIKHKSSIPILILFGTAYKMNICMMMLSPPAGVVQKYPHWPGLPKKGVRPGEDQRGESRPTDMWRTGFIKYNKMIQGGASSGVVFVI</sequence>
<name>A0A4Y2JU79_ARAVE</name>
<gene>
    <name evidence="1" type="ORF">AVEN_204586_1</name>
</gene>
<comment type="caution">
    <text evidence="1">The sequence shown here is derived from an EMBL/GenBank/DDBJ whole genome shotgun (WGS) entry which is preliminary data.</text>
</comment>
<organism evidence="1 2">
    <name type="scientific">Araneus ventricosus</name>
    <name type="common">Orbweaver spider</name>
    <name type="synonym">Epeira ventricosa</name>
    <dbReference type="NCBI Taxonomy" id="182803"/>
    <lineage>
        <taxon>Eukaryota</taxon>
        <taxon>Metazoa</taxon>
        <taxon>Ecdysozoa</taxon>
        <taxon>Arthropoda</taxon>
        <taxon>Chelicerata</taxon>
        <taxon>Arachnida</taxon>
        <taxon>Araneae</taxon>
        <taxon>Araneomorphae</taxon>
        <taxon>Entelegynae</taxon>
        <taxon>Araneoidea</taxon>
        <taxon>Araneidae</taxon>
        <taxon>Araneus</taxon>
    </lineage>
</organism>
<dbReference type="Proteomes" id="UP000499080">
    <property type="component" value="Unassembled WGS sequence"/>
</dbReference>